<accession>A0A419EZS1</accession>
<comment type="caution">
    <text evidence="3">The sequence shown here is derived from an EMBL/GenBank/DDBJ whole genome shotgun (WGS) entry which is preliminary data.</text>
</comment>
<dbReference type="InterPro" id="IPR019752">
    <property type="entry name" value="Pyrv/ketoisovalerate_OxRed_cat"/>
</dbReference>
<dbReference type="PANTHER" id="PTHR42730">
    <property type="entry name" value="2-OXOGLUTARATE SYNTHASE SUBUNIT KORC"/>
    <property type="match status" value="1"/>
</dbReference>
<dbReference type="AlphaFoldDB" id="A0A419EZS1"/>
<dbReference type="SUPFAM" id="SSF53323">
    <property type="entry name" value="Pyruvate-ferredoxin oxidoreductase, PFOR, domain III"/>
    <property type="match status" value="1"/>
</dbReference>
<gene>
    <name evidence="3" type="ORF">C4532_08490</name>
</gene>
<dbReference type="EMBL" id="QZKI01000063">
    <property type="protein sequence ID" value="RJP70959.1"/>
    <property type="molecule type" value="Genomic_DNA"/>
</dbReference>
<sequence length="199" mass="21510">MAPQHEKEILITGFGGQGIVLAGNILGKAAAIHDGKHATLTQSYGPEARGGSCSAQVMISDEEILFPYVEQPQVLVCMSQESYTKNIGLLGPGGLLIWDTDLVQTGEHDPNWVTYSIPATRFAEELGSEMMANIVMLGFLSAVSDLVSVEALRQAVLSSVPPQTKDKNAKAFERGREYGEAILKSVAMQDESRNRDDKT</sequence>
<keyword evidence="1" id="KW-0560">Oxidoreductase</keyword>
<name>A0A419EZS1_9BACT</name>
<organism evidence="3 4">
    <name type="scientific">Candidatus Abyssobacteria bacterium SURF_17</name>
    <dbReference type="NCBI Taxonomy" id="2093361"/>
    <lineage>
        <taxon>Bacteria</taxon>
        <taxon>Pseudomonadati</taxon>
        <taxon>Candidatus Hydrogenedentota</taxon>
        <taxon>Candidatus Abyssobacteria</taxon>
    </lineage>
</organism>
<protein>
    <submittedName>
        <fullName evidence="3">Pyruvate ferredoxin oxidoreductase</fullName>
    </submittedName>
</protein>
<feature type="domain" description="Pyruvate/ketoisovalerate oxidoreductase catalytic" evidence="2">
    <location>
        <begin position="15"/>
        <end position="177"/>
    </location>
</feature>
<dbReference type="Proteomes" id="UP000285961">
    <property type="component" value="Unassembled WGS sequence"/>
</dbReference>
<keyword evidence="3" id="KW-0670">Pyruvate</keyword>
<proteinExistence type="predicted"/>
<dbReference type="Pfam" id="PF01558">
    <property type="entry name" value="POR"/>
    <property type="match status" value="1"/>
</dbReference>
<evidence type="ECO:0000259" key="2">
    <source>
        <dbReference type="Pfam" id="PF01558"/>
    </source>
</evidence>
<dbReference type="PANTHER" id="PTHR42730:SF1">
    <property type="entry name" value="2-OXOGLUTARATE SYNTHASE SUBUNIT KORC"/>
    <property type="match status" value="1"/>
</dbReference>
<evidence type="ECO:0000313" key="4">
    <source>
        <dbReference type="Proteomes" id="UP000285961"/>
    </source>
</evidence>
<dbReference type="GO" id="GO:0016903">
    <property type="term" value="F:oxidoreductase activity, acting on the aldehyde or oxo group of donors"/>
    <property type="evidence" value="ECO:0007669"/>
    <property type="project" value="InterPro"/>
</dbReference>
<dbReference type="InterPro" id="IPR052554">
    <property type="entry name" value="2-oxoglutarate_synth_KorC"/>
</dbReference>
<dbReference type="Gene3D" id="3.40.920.10">
    <property type="entry name" value="Pyruvate-ferredoxin oxidoreductase, PFOR, domain III"/>
    <property type="match status" value="1"/>
</dbReference>
<evidence type="ECO:0000256" key="1">
    <source>
        <dbReference type="ARBA" id="ARBA00023002"/>
    </source>
</evidence>
<dbReference type="InterPro" id="IPR002869">
    <property type="entry name" value="Pyrv_flavodox_OxRed_cen"/>
</dbReference>
<reference evidence="3 4" key="1">
    <citation type="journal article" date="2017" name="ISME J.">
        <title>Energy and carbon metabolisms in a deep terrestrial subsurface fluid microbial community.</title>
        <authorList>
            <person name="Momper L."/>
            <person name="Jungbluth S.P."/>
            <person name="Lee M.D."/>
            <person name="Amend J.P."/>
        </authorList>
    </citation>
    <scope>NUCLEOTIDE SEQUENCE [LARGE SCALE GENOMIC DNA]</scope>
    <source>
        <strain evidence="3">SURF_17</strain>
    </source>
</reference>
<evidence type="ECO:0000313" key="3">
    <source>
        <dbReference type="EMBL" id="RJP70959.1"/>
    </source>
</evidence>